<evidence type="ECO:0000256" key="1">
    <source>
        <dbReference type="SAM" id="MobiDB-lite"/>
    </source>
</evidence>
<evidence type="ECO:0000313" key="2">
    <source>
        <dbReference type="EMBL" id="KAJ8388008.1"/>
    </source>
</evidence>
<comment type="caution">
    <text evidence="2">The sequence shown here is derived from an EMBL/GenBank/DDBJ whole genome shotgun (WGS) entry which is preliminary data.</text>
</comment>
<proteinExistence type="predicted"/>
<evidence type="ECO:0000313" key="3">
    <source>
        <dbReference type="Proteomes" id="UP001221898"/>
    </source>
</evidence>
<name>A0AAD7RPY1_9TELE</name>
<gene>
    <name evidence="2" type="ORF">AAFF_G00147990</name>
</gene>
<protein>
    <submittedName>
        <fullName evidence="2">Uncharacterized protein</fullName>
    </submittedName>
</protein>
<feature type="region of interest" description="Disordered" evidence="1">
    <location>
        <begin position="1"/>
        <end position="104"/>
    </location>
</feature>
<feature type="compositionally biased region" description="Basic and acidic residues" evidence="1">
    <location>
        <begin position="63"/>
        <end position="83"/>
    </location>
</feature>
<accession>A0AAD7RPY1</accession>
<dbReference type="AlphaFoldDB" id="A0AAD7RPY1"/>
<organism evidence="2 3">
    <name type="scientific">Aldrovandia affinis</name>
    <dbReference type="NCBI Taxonomy" id="143900"/>
    <lineage>
        <taxon>Eukaryota</taxon>
        <taxon>Metazoa</taxon>
        <taxon>Chordata</taxon>
        <taxon>Craniata</taxon>
        <taxon>Vertebrata</taxon>
        <taxon>Euteleostomi</taxon>
        <taxon>Actinopterygii</taxon>
        <taxon>Neopterygii</taxon>
        <taxon>Teleostei</taxon>
        <taxon>Notacanthiformes</taxon>
        <taxon>Halosauridae</taxon>
        <taxon>Aldrovandia</taxon>
    </lineage>
</organism>
<sequence length="104" mass="11501">MMGSIRVKSNTLAPGNRGSLSPREGDATHHRAADDQGGSSGVSRGRDDEGNRGQRQQGRQWAARHEVRGPRRSDPPKQLKEPEQQVQSGHQPTGRFPRMTPVKR</sequence>
<reference evidence="2" key="1">
    <citation type="journal article" date="2023" name="Science">
        <title>Genome structures resolve the early diversification of teleost fishes.</title>
        <authorList>
            <person name="Parey E."/>
            <person name="Louis A."/>
            <person name="Montfort J."/>
            <person name="Bouchez O."/>
            <person name="Roques C."/>
            <person name="Iampietro C."/>
            <person name="Lluch J."/>
            <person name="Castinel A."/>
            <person name="Donnadieu C."/>
            <person name="Desvignes T."/>
            <person name="Floi Bucao C."/>
            <person name="Jouanno E."/>
            <person name="Wen M."/>
            <person name="Mejri S."/>
            <person name="Dirks R."/>
            <person name="Jansen H."/>
            <person name="Henkel C."/>
            <person name="Chen W.J."/>
            <person name="Zahm M."/>
            <person name="Cabau C."/>
            <person name="Klopp C."/>
            <person name="Thompson A.W."/>
            <person name="Robinson-Rechavi M."/>
            <person name="Braasch I."/>
            <person name="Lecointre G."/>
            <person name="Bobe J."/>
            <person name="Postlethwait J.H."/>
            <person name="Berthelot C."/>
            <person name="Roest Crollius H."/>
            <person name="Guiguen Y."/>
        </authorList>
    </citation>
    <scope>NUCLEOTIDE SEQUENCE</scope>
    <source>
        <strain evidence="2">NC1722</strain>
    </source>
</reference>
<keyword evidence="3" id="KW-1185">Reference proteome</keyword>
<dbReference type="EMBL" id="JAINUG010000202">
    <property type="protein sequence ID" value="KAJ8388008.1"/>
    <property type="molecule type" value="Genomic_DNA"/>
</dbReference>
<feature type="compositionally biased region" description="Basic and acidic residues" evidence="1">
    <location>
        <begin position="23"/>
        <end position="34"/>
    </location>
</feature>
<dbReference type="Proteomes" id="UP001221898">
    <property type="component" value="Unassembled WGS sequence"/>
</dbReference>